<dbReference type="HOGENOM" id="CLU_117627_1_0_5"/>
<name>F2J0A9_POLGS</name>
<evidence type="ECO:0000256" key="1">
    <source>
        <dbReference type="SAM" id="Phobius"/>
    </source>
</evidence>
<dbReference type="PATRIC" id="fig|991905.3.peg.211"/>
<keyword evidence="1" id="KW-1133">Transmembrane helix</keyword>
<dbReference type="Proteomes" id="UP000008130">
    <property type="component" value="Chromosome"/>
</dbReference>
<dbReference type="KEGG" id="pgv:SL003B_0205"/>
<feature type="transmembrane region" description="Helical" evidence="1">
    <location>
        <begin position="7"/>
        <end position="28"/>
    </location>
</feature>
<dbReference type="RefSeq" id="WP_013650968.1">
    <property type="nucleotide sequence ID" value="NC_015259.1"/>
</dbReference>
<sequence length="141" mass="15035">MPLIVSLPLTLAPLLIYNIVAFGLIGSFGGDPWFAPVLTVEMVSGARFTLVVGDMMIAAALVLLFIEMLKATRTGVVALGDHILSVLVFVAYLVEFLTVRQAATSVFFLLMTIALIDVVAGFSITIAGARRDVSFSSGERL</sequence>
<proteinExistence type="predicted"/>
<keyword evidence="3" id="KW-1185">Reference proteome</keyword>
<keyword evidence="1" id="KW-0472">Membrane</keyword>
<dbReference type="STRING" id="991905.SL003B_0205"/>
<protein>
    <submittedName>
        <fullName evidence="2">Putative transmembrane protein</fullName>
    </submittedName>
</protein>
<evidence type="ECO:0000313" key="3">
    <source>
        <dbReference type="Proteomes" id="UP000008130"/>
    </source>
</evidence>
<dbReference type="AlphaFoldDB" id="F2J0A9"/>
<feature type="transmembrane region" description="Helical" evidence="1">
    <location>
        <begin position="106"/>
        <end position="127"/>
    </location>
</feature>
<accession>F2J0A9</accession>
<dbReference type="eggNOG" id="ENOG50331GU">
    <property type="taxonomic scope" value="Bacteria"/>
</dbReference>
<feature type="transmembrane region" description="Helical" evidence="1">
    <location>
        <begin position="48"/>
        <end position="69"/>
    </location>
</feature>
<keyword evidence="1 2" id="KW-0812">Transmembrane</keyword>
<organism evidence="2 3">
    <name type="scientific">Polymorphum gilvum (strain LMG 25793 / CGMCC 1.9160 / SL003B-26A1)</name>
    <dbReference type="NCBI Taxonomy" id="991905"/>
    <lineage>
        <taxon>Bacteria</taxon>
        <taxon>Pseudomonadati</taxon>
        <taxon>Pseudomonadota</taxon>
        <taxon>Alphaproteobacteria</taxon>
        <taxon>Rhodobacterales</taxon>
        <taxon>Paracoccaceae</taxon>
        <taxon>Polymorphum</taxon>
    </lineage>
</organism>
<reference evidence="2 3" key="1">
    <citation type="journal article" date="2011" name="J. Bacteriol.">
        <title>Complete genome sequence of Polymorphum gilvum SL003B-26A1T, a crude oil-degrading bacterium from oil-polluted saline soil.</title>
        <authorList>
            <person name="Li S.G."/>
            <person name="Tang Y.Q."/>
            <person name="Nie Y."/>
            <person name="Cai M."/>
            <person name="Wu X.L."/>
        </authorList>
    </citation>
    <scope>NUCLEOTIDE SEQUENCE [LARGE SCALE GENOMIC DNA]</scope>
    <source>
        <strain evidence="3">LMG 25793 / CGMCC 1.9160 / SL003B-26A1</strain>
    </source>
</reference>
<feature type="transmembrane region" description="Helical" evidence="1">
    <location>
        <begin position="76"/>
        <end position="94"/>
    </location>
</feature>
<dbReference type="EMBL" id="CP002568">
    <property type="protein sequence ID" value="ADZ68644.1"/>
    <property type="molecule type" value="Genomic_DNA"/>
</dbReference>
<evidence type="ECO:0000313" key="2">
    <source>
        <dbReference type="EMBL" id="ADZ68644.1"/>
    </source>
</evidence>
<gene>
    <name evidence="2" type="ordered locus">SL003B_0205</name>
</gene>